<dbReference type="Proteomes" id="UP000243180">
    <property type="component" value="Chromosome"/>
</dbReference>
<evidence type="ECO:0000256" key="3">
    <source>
        <dbReference type="ARBA" id="ARBA00022741"/>
    </source>
</evidence>
<accession>A0A1B4XJ84</accession>
<dbReference type="RefSeq" id="WP_096361565.1">
    <property type="nucleotide sequence ID" value="NZ_AP014879.1"/>
</dbReference>
<dbReference type="SUPFAM" id="SSF53067">
    <property type="entry name" value="Actin-like ATPase domain"/>
    <property type="match status" value="2"/>
</dbReference>
<dbReference type="GO" id="GO:0006071">
    <property type="term" value="P:glycerol metabolic process"/>
    <property type="evidence" value="ECO:0007669"/>
    <property type="project" value="TreeGrafter"/>
</dbReference>
<feature type="domain" description="Carbohydrate kinase FGGY C-terminal" evidence="7">
    <location>
        <begin position="260"/>
        <end position="438"/>
    </location>
</feature>
<evidence type="ECO:0000256" key="5">
    <source>
        <dbReference type="ARBA" id="ARBA00022840"/>
    </source>
</evidence>
<keyword evidence="2" id="KW-0808">Transferase</keyword>
<evidence type="ECO:0000313" key="9">
    <source>
        <dbReference type="Proteomes" id="UP000243180"/>
    </source>
</evidence>
<dbReference type="InterPro" id="IPR018484">
    <property type="entry name" value="FGGY_N"/>
</dbReference>
<evidence type="ECO:0000313" key="8">
    <source>
        <dbReference type="EMBL" id="BAV34866.1"/>
    </source>
</evidence>
<reference evidence="8 9" key="1">
    <citation type="submission" date="2015-05" db="EMBL/GenBank/DDBJ databases">
        <title>Complete genome sequence of a sulfur-oxidizing gammaproteobacterium strain HA5.</title>
        <authorList>
            <person name="Miura A."/>
            <person name="Kojima H."/>
            <person name="Fukui M."/>
        </authorList>
    </citation>
    <scope>NUCLEOTIDE SEQUENCE [LARGE SCALE GENOMIC DNA]</scope>
    <source>
        <strain evidence="8 9">HA5</strain>
    </source>
</reference>
<dbReference type="InterPro" id="IPR000577">
    <property type="entry name" value="Carb_kinase_FGGY"/>
</dbReference>
<dbReference type="Pfam" id="PF02782">
    <property type="entry name" value="FGGY_C"/>
    <property type="match status" value="1"/>
</dbReference>
<dbReference type="EMBL" id="AP014879">
    <property type="protein sequence ID" value="BAV34866.1"/>
    <property type="molecule type" value="Genomic_DNA"/>
</dbReference>
<dbReference type="OrthoDB" id="9805576at2"/>
<gene>
    <name evidence="8" type="ORF">SCL_2589</name>
</gene>
<organism evidence="8 9">
    <name type="scientific">Sulfuricaulis limicola</name>
    <dbReference type="NCBI Taxonomy" id="1620215"/>
    <lineage>
        <taxon>Bacteria</taxon>
        <taxon>Pseudomonadati</taxon>
        <taxon>Pseudomonadota</taxon>
        <taxon>Gammaproteobacteria</taxon>
        <taxon>Acidiferrobacterales</taxon>
        <taxon>Acidiferrobacteraceae</taxon>
        <taxon>Sulfuricaulis</taxon>
    </lineage>
</organism>
<dbReference type="Pfam" id="PF00370">
    <property type="entry name" value="FGGY_N"/>
    <property type="match status" value="1"/>
</dbReference>
<dbReference type="AlphaFoldDB" id="A0A1B4XJ84"/>
<feature type="domain" description="Carbohydrate kinase FGGY N-terminal" evidence="6">
    <location>
        <begin position="9"/>
        <end position="250"/>
    </location>
</feature>
<dbReference type="Gene3D" id="3.30.420.40">
    <property type="match status" value="2"/>
</dbReference>
<dbReference type="InterPro" id="IPR043129">
    <property type="entry name" value="ATPase_NBD"/>
</dbReference>
<keyword evidence="5" id="KW-0067">ATP-binding</keyword>
<keyword evidence="3" id="KW-0547">Nucleotide-binding</keyword>
<dbReference type="KEGG" id="slim:SCL_2589"/>
<dbReference type="InterPro" id="IPR018485">
    <property type="entry name" value="FGGY_C"/>
</dbReference>
<evidence type="ECO:0000256" key="1">
    <source>
        <dbReference type="ARBA" id="ARBA00009156"/>
    </source>
</evidence>
<protein>
    <submittedName>
        <fullName evidence="8">Glycerol kinase</fullName>
    </submittedName>
</protein>
<evidence type="ECO:0000259" key="7">
    <source>
        <dbReference type="Pfam" id="PF02782"/>
    </source>
</evidence>
<dbReference type="InParanoid" id="A0A1B4XJ84"/>
<keyword evidence="9" id="KW-1185">Reference proteome</keyword>
<evidence type="ECO:0000259" key="6">
    <source>
        <dbReference type="Pfam" id="PF00370"/>
    </source>
</evidence>
<evidence type="ECO:0000256" key="2">
    <source>
        <dbReference type="ARBA" id="ARBA00022679"/>
    </source>
</evidence>
<dbReference type="PIRSF" id="PIRSF000538">
    <property type="entry name" value="GlpK"/>
    <property type="match status" value="1"/>
</dbReference>
<sequence>MPSAASDPLYLCLDQGGHASRTLVFDHRGVLQASDLCEVAVREPHPDWVEQDPEELVASLQAVITKAITSLGARAGQIRCAGIATQRSSMVCWDRHTGEALSPVISWQDRRAHDWLHQFSAQSRAIHQRTGLVLSPHYGASKMRWCLDYLPDVAAARREGRLAMGPLASFLLFRLLEEKPLVADPANAARTLLWSLHTMDWDPWLLELFGIPAEVLPRCVPTRHAFGMLCANEHRIPLTVASGDQSAALFALGMPSADTAYVNIGTGAFIQRAVSQPPDTPGLLSSVVYRDADRTLYVLEGTVNGAGVALRWAEQEWGLKDVEAQLPAWLARSGDIPLFLNGIAGLGAPFWEADFPSCLIGDGEPWQKTCAVVESIVFLLQANLETMQKMAPALKRLLVTGGLAQLDGLCRRLADLSGLPVYRPAEHEATARGTAYLLAGFPENWPEEKPGFSFAPKPNPGLTRRYKDWRAEMNHVTRN</sequence>
<dbReference type="PANTHER" id="PTHR10196:SF69">
    <property type="entry name" value="GLYCEROL KINASE"/>
    <property type="match status" value="1"/>
</dbReference>
<dbReference type="FunCoup" id="A0A1B4XJ84">
    <property type="interactions" value="437"/>
</dbReference>
<evidence type="ECO:0000256" key="4">
    <source>
        <dbReference type="ARBA" id="ARBA00022777"/>
    </source>
</evidence>
<dbReference type="GO" id="GO:0005524">
    <property type="term" value="F:ATP binding"/>
    <property type="evidence" value="ECO:0007669"/>
    <property type="project" value="UniProtKB-KW"/>
</dbReference>
<dbReference type="PANTHER" id="PTHR10196">
    <property type="entry name" value="SUGAR KINASE"/>
    <property type="match status" value="1"/>
</dbReference>
<comment type="similarity">
    <text evidence="1">Belongs to the FGGY kinase family.</text>
</comment>
<proteinExistence type="inferred from homology"/>
<keyword evidence="4 8" id="KW-0418">Kinase</keyword>
<dbReference type="GO" id="GO:0005829">
    <property type="term" value="C:cytosol"/>
    <property type="evidence" value="ECO:0007669"/>
    <property type="project" value="TreeGrafter"/>
</dbReference>
<name>A0A1B4XJ84_9GAMM</name>
<dbReference type="GO" id="GO:0004370">
    <property type="term" value="F:glycerol kinase activity"/>
    <property type="evidence" value="ECO:0007669"/>
    <property type="project" value="TreeGrafter"/>
</dbReference>